<dbReference type="PROSITE" id="PS00446">
    <property type="entry name" value="RNA_POL_D_30KD"/>
    <property type="match status" value="1"/>
</dbReference>
<reference evidence="8 9" key="1">
    <citation type="journal article" date="2011" name="J. Bacteriol.">
        <title>Complete genome sequence of the thermoacidophilic crenarchaeon Thermoproteus uzoniensis 768-20.</title>
        <authorList>
            <person name="Mardanov A.V."/>
            <person name="Gumerov V.M."/>
            <person name="Beletsky A.V."/>
            <person name="Prokofeva M.I."/>
            <person name="Bonch-Osmolovskaya E.A."/>
            <person name="Ravin N.V."/>
            <person name="Skryabin K.G."/>
        </authorList>
    </citation>
    <scope>NUCLEOTIDE SEQUENCE [LARGE SCALE GENOMIC DNA]</scope>
    <source>
        <strain evidence="8 9">768-20</strain>
    </source>
</reference>
<dbReference type="AlphaFoldDB" id="F2L3Y7"/>
<comment type="subcellular location">
    <subcellularLocation>
        <location evidence="6">Cytoplasm</location>
    </subcellularLocation>
</comment>
<dbReference type="RefSeq" id="WP_013680634.1">
    <property type="nucleotide sequence ID" value="NC_015315.1"/>
</dbReference>
<dbReference type="InterPro" id="IPR011262">
    <property type="entry name" value="DNA-dir_RNA_pol_insert"/>
</dbReference>
<evidence type="ECO:0000256" key="4">
    <source>
        <dbReference type="ARBA" id="ARBA00023163"/>
    </source>
</evidence>
<dbReference type="OrthoDB" id="84933at2157"/>
<comment type="function">
    <text evidence="6">DNA-dependent RNA polymerase (RNAP) catalyzes the transcription of DNA into RNA using the four ribonucleoside triphosphates as substrates.</text>
</comment>
<comment type="subunit">
    <text evidence="6">Part of the RNA polymerase complex.</text>
</comment>
<dbReference type="Gene3D" id="2.170.120.12">
    <property type="entry name" value="DNA-directed RNA polymerase, insert domain"/>
    <property type="match status" value="1"/>
</dbReference>
<dbReference type="Proteomes" id="UP000008138">
    <property type="component" value="Chromosome"/>
</dbReference>
<dbReference type="SMART" id="SM00662">
    <property type="entry name" value="RPOLD"/>
    <property type="match status" value="1"/>
</dbReference>
<evidence type="ECO:0000256" key="3">
    <source>
        <dbReference type="ARBA" id="ARBA00022695"/>
    </source>
</evidence>
<keyword evidence="3 6" id="KW-0548">Nucleotidyltransferase</keyword>
<proteinExistence type="inferred from homology"/>
<evidence type="ECO:0000313" key="9">
    <source>
        <dbReference type="Proteomes" id="UP000008138"/>
    </source>
</evidence>
<dbReference type="Gene3D" id="3.30.1360.10">
    <property type="entry name" value="RNA polymerase, RBP11-like subunit"/>
    <property type="match status" value="1"/>
</dbReference>
<evidence type="ECO:0000256" key="5">
    <source>
        <dbReference type="ARBA" id="ARBA00025804"/>
    </source>
</evidence>
<dbReference type="InterPro" id="IPR011263">
    <property type="entry name" value="DNA-dir_RNA_pol_RpoA/D/Rpb3"/>
</dbReference>
<sequence>MPSAKVLERDNLHLKLYIEGVKPSLINSIRRIIISEVPVFAIDQVLIVNNTSSMYDEMLAHRLGLIPLTTPLDLFPKIEECETGMVDPAECTVRFTLQVTADDAKTVYSGDLVSDHPDVKPVYPDIPIVKLVKGQSISLEAYARLGRAKEHAKWQAGLATYYYFPKLIVKGEDPQCLAQCKSICPDAFGNSLNEFNPYKCTFGKLKTCENLCGGLLAVDWDRFKYIMNIESYGNMDVDKMLSEAFRIFKVKLNTFLETLEREVYRSASAESGEPKAENV</sequence>
<dbReference type="Pfam" id="PF01000">
    <property type="entry name" value="RNA_pol_A_bac"/>
    <property type="match status" value="1"/>
</dbReference>
<comment type="similarity">
    <text evidence="5 6">Belongs to the archaeal Rpo3/eukaryotic RPB3 RNA polymerase subunit family.</text>
</comment>
<dbReference type="Gene3D" id="3.30.70.3110">
    <property type="match status" value="1"/>
</dbReference>
<keyword evidence="6" id="KW-0963">Cytoplasm</keyword>
<dbReference type="GeneID" id="10361352"/>
<dbReference type="EC" id="2.7.7.6" evidence="6"/>
<dbReference type="GO" id="GO:0046983">
    <property type="term" value="F:protein dimerization activity"/>
    <property type="evidence" value="ECO:0007669"/>
    <property type="project" value="InterPro"/>
</dbReference>
<dbReference type="InterPro" id="IPR036603">
    <property type="entry name" value="RBP11-like"/>
</dbReference>
<dbReference type="InterPro" id="IPR036643">
    <property type="entry name" value="RNApol_insert_sf"/>
</dbReference>
<accession>F2L3Y7</accession>
<dbReference type="InterPro" id="IPR022842">
    <property type="entry name" value="RNAP_Rpo3/Rpb3/RPAC1"/>
</dbReference>
<evidence type="ECO:0000259" key="7">
    <source>
        <dbReference type="SMART" id="SM00662"/>
    </source>
</evidence>
<organism evidence="8 9">
    <name type="scientific">Thermoproteus uzoniensis (strain 768-20)</name>
    <dbReference type="NCBI Taxonomy" id="999630"/>
    <lineage>
        <taxon>Archaea</taxon>
        <taxon>Thermoproteota</taxon>
        <taxon>Thermoprotei</taxon>
        <taxon>Thermoproteales</taxon>
        <taxon>Thermoproteaceae</taxon>
        <taxon>Thermoproteus</taxon>
    </lineage>
</organism>
<gene>
    <name evidence="6" type="primary">rpo3</name>
    <name evidence="6" type="synonym">rpoD</name>
    <name evidence="8" type="ordered locus">TUZN_1839</name>
</gene>
<dbReference type="GO" id="GO:0003677">
    <property type="term" value="F:DNA binding"/>
    <property type="evidence" value="ECO:0007669"/>
    <property type="project" value="UniProtKB-UniRule"/>
</dbReference>
<evidence type="ECO:0000256" key="1">
    <source>
        <dbReference type="ARBA" id="ARBA00022478"/>
    </source>
</evidence>
<dbReference type="GO" id="GO:0005737">
    <property type="term" value="C:cytoplasm"/>
    <property type="evidence" value="ECO:0007669"/>
    <property type="project" value="UniProtKB-SubCell"/>
</dbReference>
<dbReference type="PANTHER" id="PTHR11800:SF2">
    <property type="entry name" value="DNA-DIRECTED RNA POLYMERASE II SUBUNIT RPB3"/>
    <property type="match status" value="1"/>
</dbReference>
<dbReference type="PANTHER" id="PTHR11800">
    <property type="entry name" value="DNA-DIRECTED RNA POLYMERASE"/>
    <property type="match status" value="1"/>
</dbReference>
<dbReference type="eggNOG" id="arCOG04241">
    <property type="taxonomic scope" value="Archaea"/>
</dbReference>
<dbReference type="GO" id="GO:0000428">
    <property type="term" value="C:DNA-directed RNA polymerase complex"/>
    <property type="evidence" value="ECO:0007669"/>
    <property type="project" value="UniProtKB-KW"/>
</dbReference>
<dbReference type="SUPFAM" id="SSF55257">
    <property type="entry name" value="RBP11-like subunits of RNA polymerase"/>
    <property type="match status" value="1"/>
</dbReference>
<dbReference type="Pfam" id="PF01193">
    <property type="entry name" value="RNA_pol_L"/>
    <property type="match status" value="1"/>
</dbReference>
<dbReference type="HOGENOM" id="CLU_038421_3_1_2"/>
<name>F2L3Y7_THEU7</name>
<dbReference type="KEGG" id="tuz:TUZN_1839"/>
<dbReference type="InterPro" id="IPR050518">
    <property type="entry name" value="Rpo3/RPB3_RNA_Pol_subunit"/>
</dbReference>
<comment type="caution">
    <text evidence="6">Lacks conserved residue(s) required for the propagation of feature annotation.</text>
</comment>
<dbReference type="STRING" id="999630.TUZN_1839"/>
<keyword evidence="1 6" id="KW-0240">DNA-directed RNA polymerase</keyword>
<protein>
    <recommendedName>
        <fullName evidence="6">DNA-directed RNA polymerase subunit Rpo3</fullName>
        <ecNumber evidence="6">2.7.7.6</ecNumber>
    </recommendedName>
    <alternativeName>
        <fullName evidence="6">DNA-directed RNA polymerase subunit D</fullName>
    </alternativeName>
</protein>
<evidence type="ECO:0000313" key="8">
    <source>
        <dbReference type="EMBL" id="AEA13299.1"/>
    </source>
</evidence>
<keyword evidence="4 6" id="KW-0804">Transcription</keyword>
<dbReference type="GO" id="GO:0003899">
    <property type="term" value="F:DNA-directed RNA polymerase activity"/>
    <property type="evidence" value="ECO:0007669"/>
    <property type="project" value="UniProtKB-UniRule"/>
</dbReference>
<keyword evidence="2 6" id="KW-0808">Transferase</keyword>
<dbReference type="GO" id="GO:0006351">
    <property type="term" value="P:DNA-templated transcription"/>
    <property type="evidence" value="ECO:0007669"/>
    <property type="project" value="UniProtKB-UniRule"/>
</dbReference>
<dbReference type="HAMAP" id="MF_00320">
    <property type="entry name" value="RNApol_arch_Rpo3"/>
    <property type="match status" value="1"/>
</dbReference>
<dbReference type="InterPro" id="IPR001514">
    <property type="entry name" value="DNA-dir_RNA_pol_30-40kDasu_CS"/>
</dbReference>
<evidence type="ECO:0000256" key="6">
    <source>
        <dbReference type="HAMAP-Rule" id="MF_00320"/>
    </source>
</evidence>
<feature type="domain" description="DNA-directed RNA polymerase RpoA/D/Rpb3-type" evidence="7">
    <location>
        <begin position="13"/>
        <end position="258"/>
    </location>
</feature>
<reference key="2">
    <citation type="submission" date="2011-03" db="EMBL/GenBank/DDBJ databases">
        <title>Complete genome sequence of the thermoacidophilic crenarchaeon Thermoproteus uzoniensis 768-20.</title>
        <authorList>
            <person name="Mardanov A.V."/>
            <person name="Gumerov V.M."/>
            <person name="Beletsky A.V."/>
            <person name="Prokofeva M.I."/>
            <person name="Bonch-Osmolovskaya E.A."/>
            <person name="Ravin N.V."/>
            <person name="Skryabin K.G."/>
        </authorList>
    </citation>
    <scope>NUCLEOTIDE SEQUENCE</scope>
    <source>
        <strain>768-20</strain>
    </source>
</reference>
<keyword evidence="9" id="KW-1185">Reference proteome</keyword>
<dbReference type="EMBL" id="CP002590">
    <property type="protein sequence ID" value="AEA13299.1"/>
    <property type="molecule type" value="Genomic_DNA"/>
</dbReference>
<dbReference type="NCBIfam" id="NF001988">
    <property type="entry name" value="PRK00783.1"/>
    <property type="match status" value="1"/>
</dbReference>
<evidence type="ECO:0000256" key="2">
    <source>
        <dbReference type="ARBA" id="ARBA00022679"/>
    </source>
</evidence>
<comment type="catalytic activity">
    <reaction evidence="6">
        <text>RNA(n) + a ribonucleoside 5'-triphosphate = RNA(n+1) + diphosphate</text>
        <dbReference type="Rhea" id="RHEA:21248"/>
        <dbReference type="Rhea" id="RHEA-COMP:14527"/>
        <dbReference type="Rhea" id="RHEA-COMP:17342"/>
        <dbReference type="ChEBI" id="CHEBI:33019"/>
        <dbReference type="ChEBI" id="CHEBI:61557"/>
        <dbReference type="ChEBI" id="CHEBI:140395"/>
        <dbReference type="EC" id="2.7.7.6"/>
    </reaction>
</comment>
<dbReference type="SUPFAM" id="SSF56553">
    <property type="entry name" value="Insert subdomain of RNA polymerase alpha subunit"/>
    <property type="match status" value="1"/>
</dbReference>